<sequence>MDPRETYRKRRGGGGSHGTDYEIHLSLFFLLYLFIHNINNFRISIGNEDAHPFDDIVYERERKKKKNTFLLQAKHFLCAGTLSFSDFDTKGRLDIGKHLNGFQRIKIANQIENIQNVIICTNSEFNIENINQTNEEEIIKLRRDEENHEGLPIFYIPDSQFYRIENMPRAFRNGINENDFQTFLNTCLLSTIRDENLIEQIHNLITDVFENRIVLINCATITRLFFNDCIKKYINSTEDEVPYLENTDLDNYIDEFIGHLNTNT</sequence>
<reference evidence="1" key="1">
    <citation type="submission" date="2022-01" db="EMBL/GenBank/DDBJ databases">
        <authorList>
            <person name="King R."/>
        </authorList>
    </citation>
    <scope>NUCLEOTIDE SEQUENCE</scope>
</reference>
<protein>
    <submittedName>
        <fullName evidence="1">Uncharacterized protein</fullName>
    </submittedName>
</protein>
<proteinExistence type="predicted"/>
<dbReference type="EMBL" id="OV651830">
    <property type="protein sequence ID" value="CAH1105256.1"/>
    <property type="molecule type" value="Genomic_DNA"/>
</dbReference>
<gene>
    <name evidence="1" type="ORF">PSYICH_LOCUS5902</name>
</gene>
<dbReference type="Proteomes" id="UP001153636">
    <property type="component" value="Chromosome 18"/>
</dbReference>
<organism evidence="1 2">
    <name type="scientific">Psylliodes chrysocephalus</name>
    <dbReference type="NCBI Taxonomy" id="3402493"/>
    <lineage>
        <taxon>Eukaryota</taxon>
        <taxon>Metazoa</taxon>
        <taxon>Ecdysozoa</taxon>
        <taxon>Arthropoda</taxon>
        <taxon>Hexapoda</taxon>
        <taxon>Insecta</taxon>
        <taxon>Pterygota</taxon>
        <taxon>Neoptera</taxon>
        <taxon>Endopterygota</taxon>
        <taxon>Coleoptera</taxon>
        <taxon>Polyphaga</taxon>
        <taxon>Cucujiformia</taxon>
        <taxon>Chrysomeloidea</taxon>
        <taxon>Chrysomelidae</taxon>
        <taxon>Galerucinae</taxon>
        <taxon>Alticini</taxon>
        <taxon>Psylliodes</taxon>
    </lineage>
</organism>
<evidence type="ECO:0000313" key="1">
    <source>
        <dbReference type="EMBL" id="CAH1105256.1"/>
    </source>
</evidence>
<evidence type="ECO:0000313" key="2">
    <source>
        <dbReference type="Proteomes" id="UP001153636"/>
    </source>
</evidence>
<keyword evidence="2" id="KW-1185">Reference proteome</keyword>
<dbReference type="AlphaFoldDB" id="A0A9P0CP31"/>
<name>A0A9P0CP31_9CUCU</name>
<accession>A0A9P0CP31</accession>